<evidence type="ECO:0000256" key="4">
    <source>
        <dbReference type="ARBA" id="ARBA00022917"/>
    </source>
</evidence>
<sequence length="742" mass="83366">MNILIISVNKYKLRKLHCFCFHMDYYDDILILKSPKLLKHIIADSHFSLRVNDIIAGNSNNVKVLSSAKFDKKNKSTVNIEQKDSSKSKKNKNKLNKNKHRSDTQAVTKIVNVEEDLFSSEIISRSGLKTRKSLLKNKKNKIKNQNLDIHRGNEELNDVSKDVLIDRILSIKDLSMRIHVPEAEIITYLFLNKGISATINQVLDFEICTDIVKYYGFNVLKANFNKVDFQKNKEKYDFSSSSVERSPVITVLGHVDHGKTTLLDSILKLNLVNKESGGITQSISGYEIDYLYQNEKYKLIFLDTPGHESFKAIRSRGAKITDIVLLIVAMDDGLKEQTLESIKYIKEMSLSCIVVITKSDTSLDNLDKIKDSLSKQDLLCKDWGGSTILVEVSALKRHNIDLLLSNICSLAKSKNLYADPQQSASGVIIDTLVDQKQGHITDLIVQNGTLKVGDVLVSDNLLGRVKSILDTYGTKVSLSGPSSVVKVLCFSSIPKAGSDFCCFDNEKQAKKYISESYQLVKSDISLQFLNTRVSFDSKIPSKQLKLIIKTDSQGSLEAIINLFSNIPQLKVKINVIAATFGNITNNDIDLSIASESPILAFNVILLPQIIILIKKHQINFKMFNIIYDLLDYVKSLMLDIVEPEYANVLVGNAVVQNVFKTNKGYVAGCIVSSGKININSYINVLRNNMNIYNGYIKSLKYTKNDVEEVLSPSECGLMSDFQDWQKSDLIEVYDVTLKDKVL</sequence>
<comment type="similarity">
    <text evidence="1">Belongs to the TRAFAC class translation factor GTPase superfamily. Classic translation factor GTPase family. IF-2 subfamily.</text>
</comment>
<dbReference type="NCBIfam" id="TIGR00487">
    <property type="entry name" value="IF-2"/>
    <property type="match status" value="1"/>
</dbReference>
<dbReference type="CDD" id="cd01887">
    <property type="entry name" value="IF2_eIF5B"/>
    <property type="match status" value="1"/>
</dbReference>
<keyword evidence="9" id="KW-0934">Plastid</keyword>
<dbReference type="NCBIfam" id="TIGR00231">
    <property type="entry name" value="small_GTP"/>
    <property type="match status" value="1"/>
</dbReference>
<dbReference type="InterPro" id="IPR053905">
    <property type="entry name" value="EF-G-like_DII"/>
</dbReference>
<dbReference type="GO" id="GO:0003743">
    <property type="term" value="F:translation initiation factor activity"/>
    <property type="evidence" value="ECO:0007669"/>
    <property type="project" value="UniProtKB-KW"/>
</dbReference>
<dbReference type="GO" id="GO:0005525">
    <property type="term" value="F:GTP binding"/>
    <property type="evidence" value="ECO:0007669"/>
    <property type="project" value="UniProtKB-KW"/>
</dbReference>
<dbReference type="InterPro" id="IPR000795">
    <property type="entry name" value="T_Tr_GTP-bd_dom"/>
</dbReference>
<name>A0A1Z1MAR4_9FLOR</name>
<reference evidence="9" key="1">
    <citation type="journal article" date="2017" name="J. Phycol.">
        <title>Analysis of chloroplast genomes and a supermatrix inform reclassification of the Rhodomelaceae (Rhodophyta).</title>
        <authorList>
            <person name="Diaz-Tapia P."/>
            <person name="Maggs C.A."/>
            <person name="West J.A."/>
            <person name="Verbruggen H."/>
        </authorList>
    </citation>
    <scope>NUCLEOTIDE SEQUENCE</scope>
    <source>
        <strain evidence="9">PD516</strain>
    </source>
</reference>
<feature type="region of interest" description="Disordered" evidence="7">
    <location>
        <begin position="76"/>
        <end position="101"/>
    </location>
</feature>
<feature type="compositionally biased region" description="Basic residues" evidence="7">
    <location>
        <begin position="88"/>
        <end position="100"/>
    </location>
</feature>
<keyword evidence="5" id="KW-0342">GTP-binding</keyword>
<dbReference type="CDD" id="cd03692">
    <property type="entry name" value="mtIF2_IVc"/>
    <property type="match status" value="1"/>
</dbReference>
<keyword evidence="4" id="KW-0648">Protein biosynthesis</keyword>
<dbReference type="Pfam" id="PF11987">
    <property type="entry name" value="IF-2"/>
    <property type="match status" value="1"/>
</dbReference>
<dbReference type="Pfam" id="PF00009">
    <property type="entry name" value="GTP_EFTU"/>
    <property type="match status" value="1"/>
</dbReference>
<evidence type="ECO:0000256" key="5">
    <source>
        <dbReference type="ARBA" id="ARBA00023134"/>
    </source>
</evidence>
<dbReference type="Gene3D" id="2.40.30.10">
    <property type="entry name" value="Translation factors"/>
    <property type="match status" value="2"/>
</dbReference>
<dbReference type="InterPro" id="IPR036925">
    <property type="entry name" value="TIF_IF2_dom3_sf"/>
</dbReference>
<gene>
    <name evidence="9" type="primary">infB</name>
</gene>
<dbReference type="SUPFAM" id="SSF50447">
    <property type="entry name" value="Translation proteins"/>
    <property type="match status" value="2"/>
</dbReference>
<dbReference type="FunFam" id="2.40.30.10:FF:000008">
    <property type="entry name" value="Translation initiation factor IF-2"/>
    <property type="match status" value="1"/>
</dbReference>
<dbReference type="InterPro" id="IPR006847">
    <property type="entry name" value="IF2_N"/>
</dbReference>
<dbReference type="InterPro" id="IPR015760">
    <property type="entry name" value="TIF_IF2"/>
</dbReference>
<geneLocation type="chloroplast" evidence="9"/>
<evidence type="ECO:0000256" key="2">
    <source>
        <dbReference type="ARBA" id="ARBA00022540"/>
    </source>
</evidence>
<dbReference type="Pfam" id="PF22042">
    <property type="entry name" value="EF-G_D2"/>
    <property type="match status" value="1"/>
</dbReference>
<evidence type="ECO:0000313" key="9">
    <source>
        <dbReference type="EMBL" id="ARW62905.1"/>
    </source>
</evidence>
<evidence type="ECO:0000259" key="8">
    <source>
        <dbReference type="PROSITE" id="PS51722"/>
    </source>
</evidence>
<accession>A0A1Z1MAR4</accession>
<dbReference type="Pfam" id="PF04760">
    <property type="entry name" value="IF2_N"/>
    <property type="match status" value="1"/>
</dbReference>
<feature type="domain" description="Tr-type G" evidence="8">
    <location>
        <begin position="244"/>
        <end position="416"/>
    </location>
</feature>
<keyword evidence="9" id="KW-0150">Chloroplast</keyword>
<dbReference type="EMBL" id="MF101425">
    <property type="protein sequence ID" value="ARW62905.1"/>
    <property type="molecule type" value="Genomic_DNA"/>
</dbReference>
<evidence type="ECO:0000256" key="3">
    <source>
        <dbReference type="ARBA" id="ARBA00022741"/>
    </source>
</evidence>
<dbReference type="GO" id="GO:0003924">
    <property type="term" value="F:GTPase activity"/>
    <property type="evidence" value="ECO:0007669"/>
    <property type="project" value="InterPro"/>
</dbReference>
<dbReference type="InterPro" id="IPR005225">
    <property type="entry name" value="Small_GTP-bd"/>
</dbReference>
<dbReference type="InterPro" id="IPR027417">
    <property type="entry name" value="P-loop_NTPase"/>
</dbReference>
<dbReference type="InterPro" id="IPR000178">
    <property type="entry name" value="TF_IF2_bacterial-like"/>
</dbReference>
<dbReference type="SUPFAM" id="SSF52540">
    <property type="entry name" value="P-loop containing nucleoside triphosphate hydrolases"/>
    <property type="match status" value="1"/>
</dbReference>
<proteinExistence type="inferred from homology"/>
<dbReference type="GeneID" id="33356189"/>
<dbReference type="GO" id="GO:0005737">
    <property type="term" value="C:cytoplasm"/>
    <property type="evidence" value="ECO:0007669"/>
    <property type="project" value="TreeGrafter"/>
</dbReference>
<evidence type="ECO:0000256" key="1">
    <source>
        <dbReference type="ARBA" id="ARBA00007733"/>
    </source>
</evidence>
<dbReference type="Gene3D" id="3.40.50.300">
    <property type="entry name" value="P-loop containing nucleotide triphosphate hydrolases"/>
    <property type="match status" value="1"/>
</dbReference>
<evidence type="ECO:0000256" key="6">
    <source>
        <dbReference type="ARBA" id="ARBA00044105"/>
    </source>
</evidence>
<dbReference type="InterPro" id="IPR009000">
    <property type="entry name" value="Transl_B-barrel_sf"/>
</dbReference>
<dbReference type="Gene3D" id="3.40.50.10050">
    <property type="entry name" value="Translation initiation factor IF- 2, domain 3"/>
    <property type="match status" value="1"/>
</dbReference>
<dbReference type="AlphaFoldDB" id="A0A1Z1MAR4"/>
<evidence type="ECO:0000256" key="7">
    <source>
        <dbReference type="SAM" id="MobiDB-lite"/>
    </source>
</evidence>
<dbReference type="SUPFAM" id="SSF52156">
    <property type="entry name" value="Initiation factor IF2/eIF5b, domain 3"/>
    <property type="match status" value="1"/>
</dbReference>
<dbReference type="FunFam" id="3.40.50.300:FF:000019">
    <property type="entry name" value="Translation initiation factor IF-2"/>
    <property type="match status" value="1"/>
</dbReference>
<dbReference type="PRINTS" id="PR00315">
    <property type="entry name" value="ELONGATNFCT"/>
</dbReference>
<protein>
    <recommendedName>
        <fullName evidence="6">Translation initiation factor IF-2, chloroplastic</fullName>
    </recommendedName>
</protein>
<dbReference type="PROSITE" id="PS51722">
    <property type="entry name" value="G_TR_2"/>
    <property type="match status" value="1"/>
</dbReference>
<dbReference type="PANTHER" id="PTHR43381:SF5">
    <property type="entry name" value="TR-TYPE G DOMAIN-CONTAINING PROTEIN"/>
    <property type="match status" value="1"/>
</dbReference>
<dbReference type="RefSeq" id="YP_009394343.1">
    <property type="nucleotide sequence ID" value="NC_035272.1"/>
</dbReference>
<dbReference type="FunFam" id="3.40.50.10050:FF:000001">
    <property type="entry name" value="Translation initiation factor IF-2"/>
    <property type="match status" value="1"/>
</dbReference>
<keyword evidence="2 9" id="KW-0396">Initiation factor</keyword>
<organism evidence="9">
    <name type="scientific">Leptosiphonia brodiei</name>
    <dbReference type="NCBI Taxonomy" id="2608611"/>
    <lineage>
        <taxon>Eukaryota</taxon>
        <taxon>Rhodophyta</taxon>
        <taxon>Florideophyceae</taxon>
        <taxon>Rhodymeniophycidae</taxon>
        <taxon>Ceramiales</taxon>
        <taxon>Rhodomelaceae</taxon>
        <taxon>Polysiphonioideae</taxon>
        <taxon>Leptosiphonia</taxon>
    </lineage>
</organism>
<dbReference type="InterPro" id="IPR023115">
    <property type="entry name" value="TIF_IF2_dom3"/>
</dbReference>
<dbReference type="PANTHER" id="PTHR43381">
    <property type="entry name" value="TRANSLATION INITIATION FACTOR IF-2-RELATED"/>
    <property type="match status" value="1"/>
</dbReference>
<keyword evidence="3" id="KW-0547">Nucleotide-binding</keyword>